<dbReference type="Proteomes" id="UP000007266">
    <property type="component" value="Linkage group 1"/>
</dbReference>
<dbReference type="InParanoid" id="D6W892"/>
<keyword evidence="3" id="KW-1185">Reference proteome</keyword>
<organism evidence="2 3">
    <name type="scientific">Tribolium castaneum</name>
    <name type="common">Red flour beetle</name>
    <dbReference type="NCBI Taxonomy" id="7070"/>
    <lineage>
        <taxon>Eukaryota</taxon>
        <taxon>Metazoa</taxon>
        <taxon>Ecdysozoa</taxon>
        <taxon>Arthropoda</taxon>
        <taxon>Hexapoda</taxon>
        <taxon>Insecta</taxon>
        <taxon>Pterygota</taxon>
        <taxon>Neoptera</taxon>
        <taxon>Endopterygota</taxon>
        <taxon>Coleoptera</taxon>
        <taxon>Polyphaga</taxon>
        <taxon>Cucujiformia</taxon>
        <taxon>Tenebrionidae</taxon>
        <taxon>Tenebrionidae incertae sedis</taxon>
        <taxon>Tribolium</taxon>
    </lineage>
</organism>
<sequence length="103" mass="12351">MHQIHSRTVLYKGRQLQLQQLRHSDTRKTGMWRQQLQLRGSVELLEEVQDFQEQQQLGMEIGTHNQEAFCKYRRFSGELSGNEHTASNTREIKYQKKKKKKHL</sequence>
<protein>
    <submittedName>
        <fullName evidence="2">Uncharacterized protein</fullName>
    </submittedName>
</protein>
<evidence type="ECO:0000256" key="1">
    <source>
        <dbReference type="SAM" id="MobiDB-lite"/>
    </source>
</evidence>
<dbReference type="HOGENOM" id="CLU_2267175_0_0_1"/>
<evidence type="ECO:0000313" key="2">
    <source>
        <dbReference type="EMBL" id="EFA10913.1"/>
    </source>
</evidence>
<feature type="region of interest" description="Disordered" evidence="1">
    <location>
        <begin position="79"/>
        <end position="103"/>
    </location>
</feature>
<dbReference type="AlphaFoldDB" id="D6W892"/>
<evidence type="ECO:0000313" key="3">
    <source>
        <dbReference type="Proteomes" id="UP000007266"/>
    </source>
</evidence>
<gene>
    <name evidence="2" type="primary">GLEAN_01739</name>
    <name evidence="2" type="ORF">TcasGA2_TC001739</name>
</gene>
<accession>D6W892</accession>
<reference evidence="2 3" key="1">
    <citation type="journal article" date="2008" name="Nature">
        <title>The genome of the model beetle and pest Tribolium castaneum.</title>
        <authorList>
            <consortium name="Tribolium Genome Sequencing Consortium"/>
            <person name="Richards S."/>
            <person name="Gibbs R.A."/>
            <person name="Weinstock G.M."/>
            <person name="Brown S.J."/>
            <person name="Denell R."/>
            <person name="Beeman R.W."/>
            <person name="Gibbs R."/>
            <person name="Beeman R.W."/>
            <person name="Brown S.J."/>
            <person name="Bucher G."/>
            <person name="Friedrich M."/>
            <person name="Grimmelikhuijzen C.J."/>
            <person name="Klingler M."/>
            <person name="Lorenzen M."/>
            <person name="Richards S."/>
            <person name="Roth S."/>
            <person name="Schroder R."/>
            <person name="Tautz D."/>
            <person name="Zdobnov E.M."/>
            <person name="Muzny D."/>
            <person name="Gibbs R.A."/>
            <person name="Weinstock G.M."/>
            <person name="Attaway T."/>
            <person name="Bell S."/>
            <person name="Buhay C.J."/>
            <person name="Chandrabose M.N."/>
            <person name="Chavez D."/>
            <person name="Clerk-Blankenburg K.P."/>
            <person name="Cree A."/>
            <person name="Dao M."/>
            <person name="Davis C."/>
            <person name="Chacko J."/>
            <person name="Dinh H."/>
            <person name="Dugan-Rocha S."/>
            <person name="Fowler G."/>
            <person name="Garner T.T."/>
            <person name="Garnes J."/>
            <person name="Gnirke A."/>
            <person name="Hawes A."/>
            <person name="Hernandez J."/>
            <person name="Hines S."/>
            <person name="Holder M."/>
            <person name="Hume J."/>
            <person name="Jhangiani S.N."/>
            <person name="Joshi V."/>
            <person name="Khan Z.M."/>
            <person name="Jackson L."/>
            <person name="Kovar C."/>
            <person name="Kowis A."/>
            <person name="Lee S."/>
            <person name="Lewis L.R."/>
            <person name="Margolis J."/>
            <person name="Morgan M."/>
            <person name="Nazareth L.V."/>
            <person name="Nguyen N."/>
            <person name="Okwuonu G."/>
            <person name="Parker D."/>
            <person name="Richards S."/>
            <person name="Ruiz S.J."/>
            <person name="Santibanez J."/>
            <person name="Savard J."/>
            <person name="Scherer S.E."/>
            <person name="Schneider B."/>
            <person name="Sodergren E."/>
            <person name="Tautz D."/>
            <person name="Vattahil S."/>
            <person name="Villasana D."/>
            <person name="White C.S."/>
            <person name="Wright R."/>
            <person name="Park Y."/>
            <person name="Beeman R.W."/>
            <person name="Lord J."/>
            <person name="Oppert B."/>
            <person name="Lorenzen M."/>
            <person name="Brown S."/>
            <person name="Wang L."/>
            <person name="Savard J."/>
            <person name="Tautz D."/>
            <person name="Richards S."/>
            <person name="Weinstock G."/>
            <person name="Gibbs R.A."/>
            <person name="Liu Y."/>
            <person name="Worley K."/>
            <person name="Weinstock G."/>
            <person name="Elsik C.G."/>
            <person name="Reese J.T."/>
            <person name="Elhaik E."/>
            <person name="Landan G."/>
            <person name="Graur D."/>
            <person name="Arensburger P."/>
            <person name="Atkinson P."/>
            <person name="Beeman R.W."/>
            <person name="Beidler J."/>
            <person name="Brown S.J."/>
            <person name="Demuth J.P."/>
            <person name="Drury D.W."/>
            <person name="Du Y.Z."/>
            <person name="Fujiwara H."/>
            <person name="Lorenzen M."/>
            <person name="Maselli V."/>
            <person name="Osanai M."/>
            <person name="Park Y."/>
            <person name="Robertson H.M."/>
            <person name="Tu Z."/>
            <person name="Wang J.J."/>
            <person name="Wang S."/>
            <person name="Richards S."/>
            <person name="Song H."/>
            <person name="Zhang L."/>
            <person name="Sodergren E."/>
            <person name="Werner D."/>
            <person name="Stanke M."/>
            <person name="Morgenstern B."/>
            <person name="Solovyev V."/>
            <person name="Kosarev P."/>
            <person name="Brown G."/>
            <person name="Chen H.C."/>
            <person name="Ermolaeva O."/>
            <person name="Hlavina W."/>
            <person name="Kapustin Y."/>
            <person name="Kiryutin B."/>
            <person name="Kitts P."/>
            <person name="Maglott D."/>
            <person name="Pruitt K."/>
            <person name="Sapojnikov V."/>
            <person name="Souvorov A."/>
            <person name="Mackey A.J."/>
            <person name="Waterhouse R.M."/>
            <person name="Wyder S."/>
            <person name="Zdobnov E.M."/>
            <person name="Zdobnov E.M."/>
            <person name="Wyder S."/>
            <person name="Kriventseva E.V."/>
            <person name="Kadowaki T."/>
            <person name="Bork P."/>
            <person name="Aranda M."/>
            <person name="Bao R."/>
            <person name="Beermann A."/>
            <person name="Berns N."/>
            <person name="Bolognesi R."/>
            <person name="Bonneton F."/>
            <person name="Bopp D."/>
            <person name="Brown S.J."/>
            <person name="Bucher G."/>
            <person name="Butts T."/>
            <person name="Chaumot A."/>
            <person name="Denell R.E."/>
            <person name="Ferrier D.E."/>
            <person name="Friedrich M."/>
            <person name="Gordon C.M."/>
            <person name="Jindra M."/>
            <person name="Klingler M."/>
            <person name="Lan Q."/>
            <person name="Lattorff H.M."/>
            <person name="Laudet V."/>
            <person name="von Levetsow C."/>
            <person name="Liu Z."/>
            <person name="Lutz R."/>
            <person name="Lynch J.A."/>
            <person name="da Fonseca R.N."/>
            <person name="Posnien N."/>
            <person name="Reuter R."/>
            <person name="Roth S."/>
            <person name="Savard J."/>
            <person name="Schinko J.B."/>
            <person name="Schmitt C."/>
            <person name="Schoppmeier M."/>
            <person name="Schroder R."/>
            <person name="Shippy T.D."/>
            <person name="Simonnet F."/>
            <person name="Marques-Souza H."/>
            <person name="Tautz D."/>
            <person name="Tomoyasu Y."/>
            <person name="Trauner J."/>
            <person name="Van der Zee M."/>
            <person name="Vervoort M."/>
            <person name="Wittkopp N."/>
            <person name="Wimmer E.A."/>
            <person name="Yang X."/>
            <person name="Jones A.K."/>
            <person name="Sattelle D.B."/>
            <person name="Ebert P.R."/>
            <person name="Nelson D."/>
            <person name="Scott J.G."/>
            <person name="Beeman R.W."/>
            <person name="Muthukrishnan S."/>
            <person name="Kramer K.J."/>
            <person name="Arakane Y."/>
            <person name="Beeman R.W."/>
            <person name="Zhu Q."/>
            <person name="Hogenkamp D."/>
            <person name="Dixit R."/>
            <person name="Oppert B."/>
            <person name="Jiang H."/>
            <person name="Zou Z."/>
            <person name="Marshall J."/>
            <person name="Elpidina E."/>
            <person name="Vinokurov K."/>
            <person name="Oppert C."/>
            <person name="Zou Z."/>
            <person name="Evans J."/>
            <person name="Lu Z."/>
            <person name="Zhao P."/>
            <person name="Sumathipala N."/>
            <person name="Altincicek B."/>
            <person name="Vilcinskas A."/>
            <person name="Williams M."/>
            <person name="Hultmark D."/>
            <person name="Hetru C."/>
            <person name="Jiang H."/>
            <person name="Grimmelikhuijzen C.J."/>
            <person name="Hauser F."/>
            <person name="Cazzamali G."/>
            <person name="Williamson M."/>
            <person name="Park Y."/>
            <person name="Li B."/>
            <person name="Tanaka Y."/>
            <person name="Predel R."/>
            <person name="Neupert S."/>
            <person name="Schachtner J."/>
            <person name="Verleyen P."/>
            <person name="Raible F."/>
            <person name="Bork P."/>
            <person name="Friedrich M."/>
            <person name="Walden K.K."/>
            <person name="Robertson H.M."/>
            <person name="Angeli S."/>
            <person name="Foret S."/>
            <person name="Bucher G."/>
            <person name="Schuetz S."/>
            <person name="Maleszka R."/>
            <person name="Wimmer E.A."/>
            <person name="Beeman R.W."/>
            <person name="Lorenzen M."/>
            <person name="Tomoyasu Y."/>
            <person name="Miller S.C."/>
            <person name="Grossmann D."/>
            <person name="Bucher G."/>
        </authorList>
    </citation>
    <scope>NUCLEOTIDE SEQUENCE [LARGE SCALE GENOMIC DNA]</scope>
    <source>
        <strain evidence="2 3">Georgia GA2</strain>
    </source>
</reference>
<proteinExistence type="predicted"/>
<name>D6W892_TRICA</name>
<reference evidence="2 3" key="2">
    <citation type="journal article" date="2010" name="Nucleic Acids Res.">
        <title>BeetleBase in 2010: revisions to provide comprehensive genomic information for Tribolium castaneum.</title>
        <authorList>
            <person name="Kim H.S."/>
            <person name="Murphy T."/>
            <person name="Xia J."/>
            <person name="Caragea D."/>
            <person name="Park Y."/>
            <person name="Beeman R.W."/>
            <person name="Lorenzen M.D."/>
            <person name="Butcher S."/>
            <person name="Manak J.R."/>
            <person name="Brown S.J."/>
        </authorList>
    </citation>
    <scope>GENOME REANNOTATION</scope>
    <source>
        <strain evidence="2 3">Georgia GA2</strain>
    </source>
</reference>
<dbReference type="EMBL" id="KQ971307">
    <property type="protein sequence ID" value="EFA10913.1"/>
    <property type="molecule type" value="Genomic_DNA"/>
</dbReference>